<dbReference type="GO" id="GO:0034628">
    <property type="term" value="P:'de novo' NAD+ biosynthetic process from L-aspartate"/>
    <property type="evidence" value="ECO:0007669"/>
    <property type="project" value="TreeGrafter"/>
</dbReference>
<evidence type="ECO:0000256" key="3">
    <source>
        <dbReference type="ARBA" id="ARBA00012669"/>
    </source>
</evidence>
<evidence type="ECO:0000256" key="8">
    <source>
        <dbReference type="ARBA" id="ARBA00023004"/>
    </source>
</evidence>
<evidence type="ECO:0000256" key="1">
    <source>
        <dbReference type="ARBA" id="ARBA00001966"/>
    </source>
</evidence>
<evidence type="ECO:0000256" key="9">
    <source>
        <dbReference type="ARBA" id="ARBA00023014"/>
    </source>
</evidence>
<evidence type="ECO:0000256" key="7">
    <source>
        <dbReference type="ARBA" id="ARBA00022723"/>
    </source>
</evidence>
<dbReference type="GO" id="GO:0005829">
    <property type="term" value="C:cytosol"/>
    <property type="evidence" value="ECO:0007669"/>
    <property type="project" value="TreeGrafter"/>
</dbReference>
<dbReference type="PANTHER" id="PTHR30573">
    <property type="entry name" value="QUINOLINATE SYNTHETASE A"/>
    <property type="match status" value="1"/>
</dbReference>
<organism evidence="10">
    <name type="scientific">marine metagenome</name>
    <dbReference type="NCBI Taxonomy" id="408172"/>
    <lineage>
        <taxon>unclassified sequences</taxon>
        <taxon>metagenomes</taxon>
        <taxon>ecological metagenomes</taxon>
    </lineage>
</organism>
<name>A0A383A9N6_9ZZZZ</name>
<accession>A0A383A9N6</accession>
<keyword evidence="5" id="KW-0662">Pyridine nucleotide biosynthesis</keyword>
<evidence type="ECO:0000256" key="4">
    <source>
        <dbReference type="ARBA" id="ARBA00022485"/>
    </source>
</evidence>
<gene>
    <name evidence="10" type="ORF">METZ01_LOCUS457197</name>
</gene>
<dbReference type="Pfam" id="PF02445">
    <property type="entry name" value="NadA"/>
    <property type="match status" value="1"/>
</dbReference>
<dbReference type="InterPro" id="IPR036094">
    <property type="entry name" value="NadA_sf"/>
</dbReference>
<dbReference type="PANTHER" id="PTHR30573:SF0">
    <property type="entry name" value="QUINOLINATE SYNTHASE, CHLOROPLASTIC"/>
    <property type="match status" value="1"/>
</dbReference>
<sequence>ENDGIVCTSSNARKAFQKFLDKGKKIFFFPDQHLGRNTAISLGINESQTKVWNPFKINGGLSHNDIRNSKVLLWQGHCSVHTRFTKDQVLDAKSDKNAKVVVHPECTNDVVREADYVGSTEYIIDIVSNSDSGSVWGIGTEINLVKRLAMNNPDKDIFCLDPIVCPCATMYRIHPAYLLWVLDGLAAGLVINQVSVKESTILNAKVALERMLEL</sequence>
<dbReference type="InterPro" id="IPR003473">
    <property type="entry name" value="NadA"/>
</dbReference>
<reference evidence="10" key="1">
    <citation type="submission" date="2018-05" db="EMBL/GenBank/DDBJ databases">
        <authorList>
            <person name="Lanie J.A."/>
            <person name="Ng W.-L."/>
            <person name="Kazmierczak K.M."/>
            <person name="Andrzejewski T.M."/>
            <person name="Davidsen T.M."/>
            <person name="Wayne K.J."/>
            <person name="Tettelin H."/>
            <person name="Glass J.I."/>
            <person name="Rusch D."/>
            <person name="Podicherti R."/>
            <person name="Tsui H.-C.T."/>
            <person name="Winkler M.E."/>
        </authorList>
    </citation>
    <scope>NUCLEOTIDE SEQUENCE</scope>
</reference>
<dbReference type="GO" id="GO:0051539">
    <property type="term" value="F:4 iron, 4 sulfur cluster binding"/>
    <property type="evidence" value="ECO:0007669"/>
    <property type="project" value="UniProtKB-KW"/>
</dbReference>
<dbReference type="Gene3D" id="3.40.50.10800">
    <property type="entry name" value="NadA-like"/>
    <property type="match status" value="2"/>
</dbReference>
<keyword evidence="8" id="KW-0408">Iron</keyword>
<feature type="non-terminal residue" evidence="10">
    <location>
        <position position="1"/>
    </location>
</feature>
<dbReference type="UniPathway" id="UPA00253">
    <property type="reaction ID" value="UER00327"/>
</dbReference>
<keyword evidence="4" id="KW-0004">4Fe-4S</keyword>
<dbReference type="AlphaFoldDB" id="A0A383A9N6"/>
<dbReference type="SUPFAM" id="SSF142754">
    <property type="entry name" value="NadA-like"/>
    <property type="match status" value="1"/>
</dbReference>
<dbReference type="GO" id="GO:0046872">
    <property type="term" value="F:metal ion binding"/>
    <property type="evidence" value="ECO:0007669"/>
    <property type="project" value="UniProtKB-KW"/>
</dbReference>
<evidence type="ECO:0000256" key="5">
    <source>
        <dbReference type="ARBA" id="ARBA00022642"/>
    </source>
</evidence>
<keyword evidence="6" id="KW-0808">Transferase</keyword>
<comment type="cofactor">
    <cofactor evidence="1">
        <name>[4Fe-4S] cluster</name>
        <dbReference type="ChEBI" id="CHEBI:49883"/>
    </cofactor>
</comment>
<proteinExistence type="predicted"/>
<evidence type="ECO:0000256" key="2">
    <source>
        <dbReference type="ARBA" id="ARBA00005065"/>
    </source>
</evidence>
<keyword evidence="7" id="KW-0479">Metal-binding</keyword>
<dbReference type="EC" id="2.5.1.72" evidence="3"/>
<keyword evidence="9" id="KW-0411">Iron-sulfur</keyword>
<dbReference type="EMBL" id="UINC01190270">
    <property type="protein sequence ID" value="SVE04343.1"/>
    <property type="molecule type" value="Genomic_DNA"/>
</dbReference>
<evidence type="ECO:0000256" key="6">
    <source>
        <dbReference type="ARBA" id="ARBA00022679"/>
    </source>
</evidence>
<comment type="pathway">
    <text evidence="2">Cofactor biosynthesis; NAD(+) biosynthesis; quinolinate from iminoaspartate: step 1/1.</text>
</comment>
<dbReference type="GO" id="GO:0008987">
    <property type="term" value="F:quinolinate synthetase A activity"/>
    <property type="evidence" value="ECO:0007669"/>
    <property type="project" value="InterPro"/>
</dbReference>
<protein>
    <recommendedName>
        <fullName evidence="3">quinolinate synthase</fullName>
        <ecNumber evidence="3">2.5.1.72</ecNumber>
    </recommendedName>
</protein>
<evidence type="ECO:0000313" key="10">
    <source>
        <dbReference type="EMBL" id="SVE04343.1"/>
    </source>
</evidence>